<organism evidence="1 2">
    <name type="scientific">Stentor coeruleus</name>
    <dbReference type="NCBI Taxonomy" id="5963"/>
    <lineage>
        <taxon>Eukaryota</taxon>
        <taxon>Sar</taxon>
        <taxon>Alveolata</taxon>
        <taxon>Ciliophora</taxon>
        <taxon>Postciliodesmatophora</taxon>
        <taxon>Heterotrichea</taxon>
        <taxon>Heterotrichida</taxon>
        <taxon>Stentoridae</taxon>
        <taxon>Stentor</taxon>
    </lineage>
</organism>
<dbReference type="AlphaFoldDB" id="A0A1R2AKG9"/>
<evidence type="ECO:0000313" key="2">
    <source>
        <dbReference type="Proteomes" id="UP000187209"/>
    </source>
</evidence>
<comment type="caution">
    <text evidence="1">The sequence shown here is derived from an EMBL/GenBank/DDBJ whole genome shotgun (WGS) entry which is preliminary data.</text>
</comment>
<accession>A0A1R2AKG9</accession>
<dbReference type="EMBL" id="MPUH01002564">
    <property type="protein sequence ID" value="OMJ65011.1"/>
    <property type="molecule type" value="Genomic_DNA"/>
</dbReference>
<reference evidence="1 2" key="1">
    <citation type="submission" date="2016-11" db="EMBL/GenBank/DDBJ databases">
        <title>The macronuclear genome of Stentor coeruleus: a giant cell with tiny introns.</title>
        <authorList>
            <person name="Slabodnick M."/>
            <person name="Ruby J.G."/>
            <person name="Reiff S.B."/>
            <person name="Swart E.C."/>
            <person name="Gosai S."/>
            <person name="Prabakaran S."/>
            <person name="Witkowska E."/>
            <person name="Larue G.E."/>
            <person name="Fisher S."/>
            <person name="Freeman R.M."/>
            <person name="Gunawardena J."/>
            <person name="Chu W."/>
            <person name="Stover N.A."/>
            <person name="Gregory B.D."/>
            <person name="Nowacki M."/>
            <person name="Derisi J."/>
            <person name="Roy S.W."/>
            <person name="Marshall W.F."/>
            <person name="Sood P."/>
        </authorList>
    </citation>
    <scope>NUCLEOTIDE SEQUENCE [LARGE SCALE GENOMIC DNA]</scope>
    <source>
        <strain evidence="1">WM001</strain>
    </source>
</reference>
<proteinExistence type="predicted"/>
<evidence type="ECO:0000313" key="1">
    <source>
        <dbReference type="EMBL" id="OMJ65011.1"/>
    </source>
</evidence>
<gene>
    <name evidence="1" type="ORF">SteCoe_39848</name>
</gene>
<sequence>MIDNFSKQLSIQCNVIQIHKILYVGKRVLISDNRVKPINILEVFTLMNNSKAVFLIDSSITDKNQFSKINPPVFHNFESYEKIKEEGYGKSAIFSLKKIWSLTRLDIVVPGIKKLNQKYCEDSTFYNYNYLYSIKGKSCHKTCKCVDHRYLDLFIKFTNGAFINTNIIGELNSLEIINSTLFIGRYDMCNQDIVSESAICYCAQID</sequence>
<protein>
    <submittedName>
        <fullName evidence="1">Uncharacterized protein</fullName>
    </submittedName>
</protein>
<name>A0A1R2AKG9_9CILI</name>
<dbReference type="Proteomes" id="UP000187209">
    <property type="component" value="Unassembled WGS sequence"/>
</dbReference>
<keyword evidence="2" id="KW-1185">Reference proteome</keyword>